<organism evidence="2 3">
    <name type="scientific">Salinivibrio kushneri</name>
    <dbReference type="NCBI Taxonomy" id="1908198"/>
    <lineage>
        <taxon>Bacteria</taxon>
        <taxon>Pseudomonadati</taxon>
        <taxon>Pseudomonadota</taxon>
        <taxon>Gammaproteobacteria</taxon>
        <taxon>Vibrionales</taxon>
        <taxon>Vibrionaceae</taxon>
        <taxon>Salinivibrio</taxon>
    </lineage>
</organism>
<feature type="domain" description="HTH cro/C1-type" evidence="1">
    <location>
        <begin position="24"/>
        <end position="70"/>
    </location>
</feature>
<dbReference type="SMART" id="SM00530">
    <property type="entry name" value="HTH_XRE"/>
    <property type="match status" value="1"/>
</dbReference>
<accession>A0AB36KAB7</accession>
<comment type="caution">
    <text evidence="2">The sequence shown here is derived from an EMBL/GenBank/DDBJ whole genome shotgun (WGS) entry which is preliminary data.</text>
</comment>
<proteinExistence type="predicted"/>
<reference evidence="2 3" key="1">
    <citation type="journal article" date="2017" name="Genome Announc.">
        <title>Draft Genome Sequences of Salinivibrio proteolyticus, Salinivibrio sharmensis, Salinivibrio siamensis, Salinivibrio costicola subsp. alcaliphilus, Salinivibrio costicola subsp. vallismortis, and 29 New Isolates Belonging to the Genus Salinivibrio.</title>
        <authorList>
            <person name="Lopez-Hermoso C."/>
            <person name="de la Haba R.R."/>
            <person name="Sanchez-Porro C."/>
            <person name="Bayliss S.C."/>
            <person name="Feil E.J."/>
            <person name="Ventosa A."/>
        </authorList>
    </citation>
    <scope>NUCLEOTIDE SEQUENCE [LARGE SCALE GENOMIC DNA]</scope>
    <source>
        <strain evidence="2 3">IC202</strain>
    </source>
</reference>
<dbReference type="Pfam" id="PF01381">
    <property type="entry name" value="HTH_3"/>
    <property type="match status" value="1"/>
</dbReference>
<dbReference type="GO" id="GO:0003677">
    <property type="term" value="F:DNA binding"/>
    <property type="evidence" value="ECO:0007669"/>
    <property type="project" value="InterPro"/>
</dbReference>
<evidence type="ECO:0000259" key="1">
    <source>
        <dbReference type="PROSITE" id="PS50943"/>
    </source>
</evidence>
<gene>
    <name evidence="2" type="ORF">BZG09_05235</name>
</gene>
<protein>
    <recommendedName>
        <fullName evidence="1">HTH cro/C1-type domain-containing protein</fullName>
    </recommendedName>
</protein>
<dbReference type="AlphaFoldDB" id="A0AB36KAB7"/>
<name>A0AB36KAB7_9GAMM</name>
<dbReference type="EMBL" id="MUEO01000009">
    <property type="protein sequence ID" value="OOE45110.1"/>
    <property type="molecule type" value="Genomic_DNA"/>
</dbReference>
<dbReference type="SUPFAM" id="SSF47413">
    <property type="entry name" value="lambda repressor-like DNA-binding domains"/>
    <property type="match status" value="1"/>
</dbReference>
<dbReference type="InterPro" id="IPR001387">
    <property type="entry name" value="Cro/C1-type_HTH"/>
</dbReference>
<dbReference type="CDD" id="cd00093">
    <property type="entry name" value="HTH_XRE"/>
    <property type="match status" value="1"/>
</dbReference>
<evidence type="ECO:0000313" key="2">
    <source>
        <dbReference type="EMBL" id="OOE45110.1"/>
    </source>
</evidence>
<dbReference type="Proteomes" id="UP000188726">
    <property type="component" value="Unassembled WGS sequence"/>
</dbReference>
<dbReference type="InterPro" id="IPR010982">
    <property type="entry name" value="Lambda_DNA-bd_dom_sf"/>
</dbReference>
<dbReference type="Gene3D" id="1.10.260.40">
    <property type="entry name" value="lambda repressor-like DNA-binding domains"/>
    <property type="match status" value="1"/>
</dbReference>
<evidence type="ECO:0000313" key="3">
    <source>
        <dbReference type="Proteomes" id="UP000188726"/>
    </source>
</evidence>
<sequence>MTKRAIKGPDPAILFFIRQRIVYKMTQQDVAHQAGIPFRTYQRLETGQAELKMSQFRKLCRLYNVTSVDVALGELQFRRRYAADVASVAATLPFEVREHFLKLMIAIKKEMA</sequence>
<dbReference type="PROSITE" id="PS50943">
    <property type="entry name" value="HTH_CROC1"/>
    <property type="match status" value="1"/>
</dbReference>